<evidence type="ECO:0000256" key="8">
    <source>
        <dbReference type="ARBA" id="ARBA00023012"/>
    </source>
</evidence>
<evidence type="ECO:0000256" key="4">
    <source>
        <dbReference type="ARBA" id="ARBA00022679"/>
    </source>
</evidence>
<dbReference type="EC" id="2.7.13.3" evidence="2"/>
<keyword evidence="9" id="KW-0812">Transmembrane</keyword>
<dbReference type="InterPro" id="IPR005467">
    <property type="entry name" value="His_kinase_dom"/>
</dbReference>
<feature type="transmembrane region" description="Helical" evidence="9">
    <location>
        <begin position="180"/>
        <end position="203"/>
    </location>
</feature>
<keyword evidence="9" id="KW-1133">Transmembrane helix</keyword>
<dbReference type="InterPro" id="IPR003594">
    <property type="entry name" value="HATPase_dom"/>
</dbReference>
<dbReference type="CDD" id="cd00082">
    <property type="entry name" value="HisKA"/>
    <property type="match status" value="1"/>
</dbReference>
<protein>
    <recommendedName>
        <fullName evidence="2">histidine kinase</fullName>
        <ecNumber evidence="2">2.7.13.3</ecNumber>
    </recommendedName>
</protein>
<keyword evidence="3" id="KW-0597">Phosphoprotein</keyword>
<dbReference type="InterPro" id="IPR003661">
    <property type="entry name" value="HisK_dim/P_dom"/>
</dbReference>
<dbReference type="InterPro" id="IPR004358">
    <property type="entry name" value="Sig_transdc_His_kin-like_C"/>
</dbReference>
<dbReference type="PANTHER" id="PTHR43065:SF10">
    <property type="entry name" value="PEROXIDE STRESS-ACTIVATED HISTIDINE KINASE MAK3"/>
    <property type="match status" value="1"/>
</dbReference>
<organism evidence="11 12">
    <name type="scientific">Candidatus Thalassospirochaeta sargassi</name>
    <dbReference type="NCBI Taxonomy" id="3119039"/>
    <lineage>
        <taxon>Bacteria</taxon>
        <taxon>Pseudomonadati</taxon>
        <taxon>Spirochaetota</taxon>
        <taxon>Spirochaetia</taxon>
        <taxon>Spirochaetales</taxon>
        <taxon>Spirochaetaceae</taxon>
        <taxon>Candidatus Thalassospirochaeta</taxon>
    </lineage>
</organism>
<dbReference type="AlphaFoldDB" id="A0AAJ1MM54"/>
<comment type="catalytic activity">
    <reaction evidence="1">
        <text>ATP + protein L-histidine = ADP + protein N-phospho-L-histidine.</text>
        <dbReference type="EC" id="2.7.13.3"/>
    </reaction>
</comment>
<keyword evidence="6 11" id="KW-0418">Kinase</keyword>
<dbReference type="SUPFAM" id="SSF47384">
    <property type="entry name" value="Homodimeric domain of signal transducing histidine kinase"/>
    <property type="match status" value="1"/>
</dbReference>
<dbReference type="InterPro" id="IPR036890">
    <property type="entry name" value="HATPase_C_sf"/>
</dbReference>
<name>A0AAJ1MM54_9SPIO</name>
<dbReference type="Pfam" id="PF00512">
    <property type="entry name" value="HisKA"/>
    <property type="match status" value="1"/>
</dbReference>
<accession>A0AAJ1MM54</accession>
<evidence type="ECO:0000256" key="9">
    <source>
        <dbReference type="SAM" id="Phobius"/>
    </source>
</evidence>
<feature type="domain" description="Histidine kinase" evidence="10">
    <location>
        <begin position="228"/>
        <end position="419"/>
    </location>
</feature>
<dbReference type="SMART" id="SM00388">
    <property type="entry name" value="HisKA"/>
    <property type="match status" value="1"/>
</dbReference>
<gene>
    <name evidence="11" type="ORF">PQJ61_06295</name>
</gene>
<keyword evidence="5" id="KW-0547">Nucleotide-binding</keyword>
<feature type="transmembrane region" description="Helical" evidence="9">
    <location>
        <begin position="12"/>
        <end position="30"/>
    </location>
</feature>
<proteinExistence type="predicted"/>
<evidence type="ECO:0000256" key="6">
    <source>
        <dbReference type="ARBA" id="ARBA00022777"/>
    </source>
</evidence>
<comment type="caution">
    <text evidence="11">The sequence shown here is derived from an EMBL/GenBank/DDBJ whole genome shotgun (WGS) entry which is preliminary data.</text>
</comment>
<keyword evidence="7" id="KW-0067">ATP-binding</keyword>
<dbReference type="Proteomes" id="UP001221217">
    <property type="component" value="Unassembled WGS sequence"/>
</dbReference>
<dbReference type="Gene3D" id="3.30.565.10">
    <property type="entry name" value="Histidine kinase-like ATPase, C-terminal domain"/>
    <property type="match status" value="1"/>
</dbReference>
<keyword evidence="8" id="KW-0902">Two-component regulatory system</keyword>
<evidence type="ECO:0000256" key="1">
    <source>
        <dbReference type="ARBA" id="ARBA00000085"/>
    </source>
</evidence>
<evidence type="ECO:0000256" key="5">
    <source>
        <dbReference type="ARBA" id="ARBA00022741"/>
    </source>
</evidence>
<dbReference type="Pfam" id="PF02518">
    <property type="entry name" value="HATPase_c"/>
    <property type="match status" value="1"/>
</dbReference>
<evidence type="ECO:0000256" key="3">
    <source>
        <dbReference type="ARBA" id="ARBA00022553"/>
    </source>
</evidence>
<keyword evidence="9" id="KW-0472">Membrane</keyword>
<dbReference type="InterPro" id="IPR036097">
    <property type="entry name" value="HisK_dim/P_sf"/>
</dbReference>
<dbReference type="PRINTS" id="PR00344">
    <property type="entry name" value="BCTRLSENSOR"/>
</dbReference>
<evidence type="ECO:0000259" key="10">
    <source>
        <dbReference type="PROSITE" id="PS50109"/>
    </source>
</evidence>
<dbReference type="SMART" id="SM00387">
    <property type="entry name" value="HATPase_c"/>
    <property type="match status" value="1"/>
</dbReference>
<keyword evidence="4" id="KW-0808">Transferase</keyword>
<dbReference type="GO" id="GO:0000155">
    <property type="term" value="F:phosphorelay sensor kinase activity"/>
    <property type="evidence" value="ECO:0007669"/>
    <property type="project" value="InterPro"/>
</dbReference>
<evidence type="ECO:0000313" key="12">
    <source>
        <dbReference type="Proteomes" id="UP001221217"/>
    </source>
</evidence>
<evidence type="ECO:0000256" key="2">
    <source>
        <dbReference type="ARBA" id="ARBA00012438"/>
    </source>
</evidence>
<sequence length="424" mass="47741">MKKLLKKPGVILLPVSAVLIIFIMLLVMLIDQKQYSNALILEYKASRVVNLLLDLYVTGEQIDPAEVDENIIGYGIYDNNRNAIIRYGTAPERLRSATGRNNNVVLKGRRSITIIRPSVVQDSKSSGMLLQPHPMPGNMMRRLNEFAEEHEGKIPPALEKYRTGIFLEYGNSVYLSERRLIILIILLFIIFFSASSMMVFKLYRSNRSLLMKTEQDKQLIQLGEAARTLAHEIRNPLGALKLQRDLLSRKLPEQYEGNLEVIDRELKRLNLLVERVGEFLRNPVGRPEEINIGNFAKKLYAGRKDVSIFIQNDTFVMFDSERLRTVFDNIVNNAVESGGAAEIIIGERNRRGFEVLDKGAGFSTEALSRLFDPFFTTKNNGTGLGLSVVKRLVEAAGGRITVSNIKSGASVKISFGDKFENTDS</sequence>
<dbReference type="SUPFAM" id="SSF55874">
    <property type="entry name" value="ATPase domain of HSP90 chaperone/DNA topoisomerase II/histidine kinase"/>
    <property type="match status" value="1"/>
</dbReference>
<dbReference type="Gene3D" id="1.10.287.130">
    <property type="match status" value="1"/>
</dbReference>
<dbReference type="PROSITE" id="PS50109">
    <property type="entry name" value="HIS_KIN"/>
    <property type="match status" value="1"/>
</dbReference>
<dbReference type="PANTHER" id="PTHR43065">
    <property type="entry name" value="SENSOR HISTIDINE KINASE"/>
    <property type="match status" value="1"/>
</dbReference>
<evidence type="ECO:0000313" key="11">
    <source>
        <dbReference type="EMBL" id="MDC7226355.1"/>
    </source>
</evidence>
<reference evidence="11 12" key="1">
    <citation type="submission" date="2022-12" db="EMBL/GenBank/DDBJ databases">
        <title>Metagenome assembled genome from gulf of manar.</title>
        <authorList>
            <person name="Kohli P."/>
            <person name="Pk S."/>
            <person name="Venkata Ramana C."/>
            <person name="Sasikala C."/>
        </authorList>
    </citation>
    <scope>NUCLEOTIDE SEQUENCE [LARGE SCALE GENOMIC DNA]</scope>
    <source>
        <strain evidence="11">JB008</strain>
    </source>
</reference>
<dbReference type="GO" id="GO:0005524">
    <property type="term" value="F:ATP binding"/>
    <property type="evidence" value="ECO:0007669"/>
    <property type="project" value="UniProtKB-KW"/>
</dbReference>
<evidence type="ECO:0000256" key="7">
    <source>
        <dbReference type="ARBA" id="ARBA00022840"/>
    </source>
</evidence>
<dbReference type="EMBL" id="JAQQAL010000011">
    <property type="protein sequence ID" value="MDC7226355.1"/>
    <property type="molecule type" value="Genomic_DNA"/>
</dbReference>